<evidence type="ECO:0000256" key="3">
    <source>
        <dbReference type="ARBA" id="ARBA00022806"/>
    </source>
</evidence>
<proteinExistence type="predicted"/>
<dbReference type="PIRSF" id="PIRSF005496">
    <property type="entry name" value="ATP_hel_hrpB"/>
    <property type="match status" value="1"/>
</dbReference>
<keyword evidence="2" id="KW-0378">Hydrolase</keyword>
<gene>
    <name evidence="7" type="ORF">DFO77_11662</name>
</gene>
<dbReference type="NCBIfam" id="TIGR01970">
    <property type="entry name" value="DEAH_box_HrpB"/>
    <property type="match status" value="1"/>
</dbReference>
<keyword evidence="3 7" id="KW-0347">Helicase</keyword>
<dbReference type="InterPro" id="IPR010225">
    <property type="entry name" value="HrpB"/>
</dbReference>
<dbReference type="Gene3D" id="3.40.50.300">
    <property type="entry name" value="P-loop containing nucleotide triphosphate hydrolases"/>
    <property type="match status" value="2"/>
</dbReference>
<dbReference type="Proteomes" id="UP000252733">
    <property type="component" value="Unassembled WGS sequence"/>
</dbReference>
<dbReference type="GO" id="GO:0004386">
    <property type="term" value="F:helicase activity"/>
    <property type="evidence" value="ECO:0007669"/>
    <property type="project" value="UniProtKB-KW"/>
</dbReference>
<dbReference type="RefSeq" id="WP_181872083.1">
    <property type="nucleotide sequence ID" value="NZ_QPIZ01000016.1"/>
</dbReference>
<dbReference type="SMART" id="SM00490">
    <property type="entry name" value="HELICc"/>
    <property type="match status" value="1"/>
</dbReference>
<dbReference type="InterPro" id="IPR014001">
    <property type="entry name" value="Helicase_ATP-bd"/>
</dbReference>
<organism evidence="7 8">
    <name type="scientific">Marinilabilia salmonicolor</name>
    <dbReference type="NCBI Taxonomy" id="989"/>
    <lineage>
        <taxon>Bacteria</taxon>
        <taxon>Pseudomonadati</taxon>
        <taxon>Bacteroidota</taxon>
        <taxon>Bacteroidia</taxon>
        <taxon>Marinilabiliales</taxon>
        <taxon>Marinilabiliaceae</taxon>
        <taxon>Marinilabilia</taxon>
    </lineage>
</organism>
<evidence type="ECO:0000256" key="2">
    <source>
        <dbReference type="ARBA" id="ARBA00022801"/>
    </source>
</evidence>
<dbReference type="InterPro" id="IPR056329">
    <property type="entry name" value="CON_HrpB"/>
</dbReference>
<keyword evidence="4" id="KW-0067">ATP-binding</keyword>
<dbReference type="Pfam" id="PF24473">
    <property type="entry name" value="CON_HrpB"/>
    <property type="match status" value="1"/>
</dbReference>
<dbReference type="AlphaFoldDB" id="A0A368UV89"/>
<dbReference type="PANTHER" id="PTHR43519:SF1">
    <property type="entry name" value="ATP-DEPENDENT RNA HELICASE HRPB"/>
    <property type="match status" value="1"/>
</dbReference>
<dbReference type="InterPro" id="IPR001650">
    <property type="entry name" value="Helicase_C-like"/>
</dbReference>
<dbReference type="EMBL" id="QPIZ01000016">
    <property type="protein sequence ID" value="RCW31995.1"/>
    <property type="molecule type" value="Genomic_DNA"/>
</dbReference>
<name>A0A368UV89_9BACT</name>
<dbReference type="GO" id="GO:0005524">
    <property type="term" value="F:ATP binding"/>
    <property type="evidence" value="ECO:0007669"/>
    <property type="project" value="UniProtKB-KW"/>
</dbReference>
<evidence type="ECO:0000259" key="5">
    <source>
        <dbReference type="PROSITE" id="PS51192"/>
    </source>
</evidence>
<evidence type="ECO:0000256" key="1">
    <source>
        <dbReference type="ARBA" id="ARBA00022741"/>
    </source>
</evidence>
<dbReference type="FunFam" id="3.40.50.300:FF:002125">
    <property type="entry name" value="ATP-dependent helicase HrpB"/>
    <property type="match status" value="1"/>
</dbReference>
<dbReference type="Gene3D" id="1.20.120.1080">
    <property type="match status" value="1"/>
</dbReference>
<comment type="caution">
    <text evidence="7">The sequence shown here is derived from an EMBL/GenBank/DDBJ whole genome shotgun (WGS) entry which is preliminary data.</text>
</comment>
<dbReference type="SMART" id="SM00487">
    <property type="entry name" value="DEXDc"/>
    <property type="match status" value="1"/>
</dbReference>
<accession>A0A368UV89</accession>
<dbReference type="Pfam" id="PF08482">
    <property type="entry name" value="HrpB_C"/>
    <property type="match status" value="1"/>
</dbReference>
<dbReference type="SMART" id="SM00847">
    <property type="entry name" value="HA2"/>
    <property type="match status" value="1"/>
</dbReference>
<feature type="domain" description="Helicase ATP-binding" evidence="5">
    <location>
        <begin position="20"/>
        <end position="184"/>
    </location>
</feature>
<feature type="domain" description="Helicase C-terminal" evidence="6">
    <location>
        <begin position="201"/>
        <end position="373"/>
    </location>
</feature>
<keyword evidence="8" id="KW-1185">Reference proteome</keyword>
<dbReference type="Pfam" id="PF00271">
    <property type="entry name" value="Helicase_C"/>
    <property type="match status" value="1"/>
</dbReference>
<evidence type="ECO:0000313" key="7">
    <source>
        <dbReference type="EMBL" id="RCW31995.1"/>
    </source>
</evidence>
<dbReference type="CDD" id="cd18791">
    <property type="entry name" value="SF2_C_RHA"/>
    <property type="match status" value="1"/>
</dbReference>
<dbReference type="InterPro" id="IPR049614">
    <property type="entry name" value="HrpB_DEXH"/>
</dbReference>
<dbReference type="PANTHER" id="PTHR43519">
    <property type="entry name" value="ATP-DEPENDENT RNA HELICASE HRPB"/>
    <property type="match status" value="1"/>
</dbReference>
<dbReference type="PROSITE" id="PS51194">
    <property type="entry name" value="HELICASE_CTER"/>
    <property type="match status" value="1"/>
</dbReference>
<dbReference type="InterPro" id="IPR007502">
    <property type="entry name" value="Helicase-assoc_dom"/>
</dbReference>
<dbReference type="GO" id="GO:0003676">
    <property type="term" value="F:nucleic acid binding"/>
    <property type="evidence" value="ECO:0007669"/>
    <property type="project" value="InterPro"/>
</dbReference>
<protein>
    <submittedName>
        <fullName evidence="7">ATP-dependent helicase HrpB</fullName>
    </submittedName>
</protein>
<keyword evidence="1" id="KW-0547">Nucleotide-binding</keyword>
<dbReference type="InterPro" id="IPR027417">
    <property type="entry name" value="P-loop_NTPase"/>
</dbReference>
<dbReference type="GO" id="GO:0016787">
    <property type="term" value="F:hydrolase activity"/>
    <property type="evidence" value="ECO:0007669"/>
    <property type="project" value="UniProtKB-KW"/>
</dbReference>
<dbReference type="PROSITE" id="PS51192">
    <property type="entry name" value="HELICASE_ATP_BIND_1"/>
    <property type="match status" value="1"/>
</dbReference>
<dbReference type="InterPro" id="IPR013689">
    <property type="entry name" value="RNA_helicase_ATP-dep_HrpB_C"/>
</dbReference>
<dbReference type="Pfam" id="PF00270">
    <property type="entry name" value="DEAD"/>
    <property type="match status" value="1"/>
</dbReference>
<dbReference type="InterPro" id="IPR011545">
    <property type="entry name" value="DEAD/DEAH_box_helicase_dom"/>
</dbReference>
<evidence type="ECO:0000313" key="8">
    <source>
        <dbReference type="Proteomes" id="UP000252733"/>
    </source>
</evidence>
<evidence type="ECO:0000259" key="6">
    <source>
        <dbReference type="PROSITE" id="PS51194"/>
    </source>
</evidence>
<sequence length="828" mass="93196">MKLNLSNINLPVKEVVPEIQKLLQKRNSLIVSAPPGAGKSTLLPLVLMHESWLQEKKIIMLEPRRLAARTIAMRMASMLGEEVGQTVGYRIRFDNKISKSTRIEVVTEGILTRMLQTDNALENTGMVIFDEFHERSIFADIALVLTRQSQEVLRPDLRLMVMSATLNLPHLSEMLGAPVVESRGRQYPVEITHTGNRDMMVIAENVAAIVSQAAKNDKGDILAFLPGEGEIRKCEEILRKNLDNISIHPLYGQLPPKAQLAAILPNAQGKRKVVLATSIAETSLTIEGVSIVVDSGYGRTLQFDPGTGLSRLTTIEITLDAANQRAGRAGRLGPGKCYRLWTLADEHRMEEHRVPEIETSDLASMVLDLAVWGITDVYSLNWPTPPPKSHVDEALETLHQLEALENHKITSHGKEMATLPCHPRIAHMLLMANTSGHLSLAADLAAILEERDPMSRETGIDINLRVEELRRQRREKRNNKRWNQIIKVAESYHRMFDRQPENDSFDPFDTGLLLVHAYPERIASARPGNEARFQLSNGSYALASHKDDLAHEPWLSVAHMDARQGMGKIFLAAPLNPADLKTLIKTSETITWDTRKGGLLATRDLRIGSLVLQSKPLNNPDPEEVMNAICEAIAKEGQNLLNFNDDVAHWQNRIISLSKWRPEENWPDVTTSALLRTCKEWLSPYLNNIRRNEDLKKIDLLNALHYHLSPDKQSALDRLVPQRIKVPSGSFIKISYQPDGSAPILAVRLQEMFGMADTPAVNDGKTPVLLHLLSPGFKPVQVTSDLRSFWNNTYYEVKKELKNRYPKHVWPEDPWKEEAIRGTKRKGK</sequence>
<reference evidence="7 8" key="1">
    <citation type="submission" date="2018-07" db="EMBL/GenBank/DDBJ databases">
        <title>Freshwater and sediment microbial communities from various areas in North America, analyzing microbe dynamics in response to fracking.</title>
        <authorList>
            <person name="Lamendella R."/>
        </authorList>
    </citation>
    <scope>NUCLEOTIDE SEQUENCE [LARGE SCALE GENOMIC DNA]</scope>
    <source>
        <strain evidence="7 8">160A</strain>
    </source>
</reference>
<dbReference type="CDD" id="cd17990">
    <property type="entry name" value="DEXHc_HrpB"/>
    <property type="match status" value="1"/>
</dbReference>
<dbReference type="SUPFAM" id="SSF52540">
    <property type="entry name" value="P-loop containing nucleoside triphosphate hydrolases"/>
    <property type="match status" value="1"/>
</dbReference>
<evidence type="ECO:0000256" key="4">
    <source>
        <dbReference type="ARBA" id="ARBA00022840"/>
    </source>
</evidence>